<reference evidence="1 2" key="1">
    <citation type="submission" date="2016-03" db="EMBL/GenBank/DDBJ databases">
        <title>EvidentialGene: Evidence-directed Construction of Genes on Genomes.</title>
        <authorList>
            <person name="Gilbert D.G."/>
            <person name="Choi J.-H."/>
            <person name="Mockaitis K."/>
            <person name="Colbourne J."/>
            <person name="Pfrender M."/>
        </authorList>
    </citation>
    <scope>NUCLEOTIDE SEQUENCE [LARGE SCALE GENOMIC DNA]</scope>
    <source>
        <strain evidence="1 2">Xinb3</strain>
        <tissue evidence="1">Complete organism</tissue>
    </source>
</reference>
<evidence type="ECO:0000313" key="2">
    <source>
        <dbReference type="Proteomes" id="UP000076858"/>
    </source>
</evidence>
<proteinExistence type="predicted"/>
<dbReference type="EMBL" id="LRGB01001285">
    <property type="protein sequence ID" value="KZS13063.1"/>
    <property type="molecule type" value="Genomic_DNA"/>
</dbReference>
<protein>
    <submittedName>
        <fullName evidence="1">Uncharacterized protein</fullName>
    </submittedName>
</protein>
<comment type="caution">
    <text evidence="1">The sequence shown here is derived from an EMBL/GenBank/DDBJ whole genome shotgun (WGS) entry which is preliminary data.</text>
</comment>
<gene>
    <name evidence="1" type="ORF">APZ42_021896</name>
</gene>
<dbReference type="AlphaFoldDB" id="A0A164W906"/>
<dbReference type="Proteomes" id="UP000076858">
    <property type="component" value="Unassembled WGS sequence"/>
</dbReference>
<accession>A0A164W906</accession>
<sequence length="50" mass="5261">MAHLFLFSSCVKTTSNAAASKNGKWQPYSTCACRSPSLIVPDVSVGPQSS</sequence>
<name>A0A164W906_9CRUS</name>
<organism evidence="1 2">
    <name type="scientific">Daphnia magna</name>
    <dbReference type="NCBI Taxonomy" id="35525"/>
    <lineage>
        <taxon>Eukaryota</taxon>
        <taxon>Metazoa</taxon>
        <taxon>Ecdysozoa</taxon>
        <taxon>Arthropoda</taxon>
        <taxon>Crustacea</taxon>
        <taxon>Branchiopoda</taxon>
        <taxon>Diplostraca</taxon>
        <taxon>Cladocera</taxon>
        <taxon>Anomopoda</taxon>
        <taxon>Daphniidae</taxon>
        <taxon>Daphnia</taxon>
    </lineage>
</organism>
<keyword evidence="2" id="KW-1185">Reference proteome</keyword>
<evidence type="ECO:0000313" key="1">
    <source>
        <dbReference type="EMBL" id="KZS13063.1"/>
    </source>
</evidence>